<gene>
    <name evidence="1" type="ORF">QNA08_08855</name>
</gene>
<keyword evidence="2" id="KW-1185">Reference proteome</keyword>
<reference evidence="1 2" key="1">
    <citation type="submission" date="2023-05" db="EMBL/GenBank/DDBJ databases">
        <title>Chelatococcus sp. nov., a moderately thermophilic bacterium isolated from hot spring microbial mat.</title>
        <authorList>
            <person name="Hu C.-J."/>
            <person name="Li W.-J."/>
        </authorList>
    </citation>
    <scope>NUCLEOTIDE SEQUENCE [LARGE SCALE GENOMIC DNA]</scope>
    <source>
        <strain evidence="1 2">SYSU G07232</strain>
    </source>
</reference>
<protein>
    <submittedName>
        <fullName evidence="1">DUF1045 domain-containing protein</fullName>
    </submittedName>
</protein>
<name>A0ABT7AG42_9HYPH</name>
<evidence type="ECO:0000313" key="1">
    <source>
        <dbReference type="EMBL" id="MDJ1158340.1"/>
    </source>
</evidence>
<sequence length="240" mass="26466">MPAARYAIYFAPPADSALWRFGSSVIGYDGASGTDVPQTRPPGFDAATFRALTEEPRRYAFHATIKAPFRLAKGRTEASLVEAMAHFAAAHSAFTLPRLAVTPVGRHPAEGGFLALTEPEPEPTAALVALERATVEAFEPFRAPPSEEERARRRPERLSERQRVYLDRYGYPYVLEEFRFHMTLTGRLRDAELTRAHAGLAALHAAAVPEGPVTIDALTIFRQAGPHERFRILARFALGA</sequence>
<dbReference type="Pfam" id="PF06299">
    <property type="entry name" value="DUF1045"/>
    <property type="match status" value="1"/>
</dbReference>
<dbReference type="Gene3D" id="3.90.1140.10">
    <property type="entry name" value="Cyclic phosphodiesterase"/>
    <property type="match status" value="1"/>
</dbReference>
<organism evidence="1 2">
    <name type="scientific">Chelatococcus albus</name>
    <dbReference type="NCBI Taxonomy" id="3047466"/>
    <lineage>
        <taxon>Bacteria</taxon>
        <taxon>Pseudomonadati</taxon>
        <taxon>Pseudomonadota</taxon>
        <taxon>Alphaproteobacteria</taxon>
        <taxon>Hyphomicrobiales</taxon>
        <taxon>Chelatococcaceae</taxon>
        <taxon>Chelatococcus</taxon>
    </lineage>
</organism>
<dbReference type="Proteomes" id="UP001321492">
    <property type="component" value="Unassembled WGS sequence"/>
</dbReference>
<dbReference type="RefSeq" id="WP_283740326.1">
    <property type="nucleotide sequence ID" value="NZ_JASJEV010000004.1"/>
</dbReference>
<dbReference type="EMBL" id="JASJEV010000004">
    <property type="protein sequence ID" value="MDJ1158340.1"/>
    <property type="molecule type" value="Genomic_DNA"/>
</dbReference>
<dbReference type="InterPro" id="IPR009389">
    <property type="entry name" value="DUF1045"/>
</dbReference>
<proteinExistence type="predicted"/>
<comment type="caution">
    <text evidence="1">The sequence shown here is derived from an EMBL/GenBank/DDBJ whole genome shotgun (WGS) entry which is preliminary data.</text>
</comment>
<accession>A0ABT7AG42</accession>
<evidence type="ECO:0000313" key="2">
    <source>
        <dbReference type="Proteomes" id="UP001321492"/>
    </source>
</evidence>
<dbReference type="PIRSF" id="PIRSF033328">
    <property type="entry name" value="Phest_Mll4975"/>
    <property type="match status" value="1"/>
</dbReference>